<reference evidence="4 5" key="1">
    <citation type="submission" date="2020-01" db="EMBL/GenBank/DDBJ databases">
        <title>Genomes of bacteria type strains.</title>
        <authorList>
            <person name="Chen J."/>
            <person name="Zhu S."/>
            <person name="Yang J."/>
        </authorList>
    </citation>
    <scope>NUCLEOTIDE SEQUENCE [LARGE SCALE GENOMIC DNA]</scope>
    <source>
        <strain evidence="4 5">DSM 16655</strain>
    </source>
</reference>
<keyword evidence="3" id="KW-0472">Membrane</keyword>
<sequence>MTANILKFKCQSLANSAHSYNLMPSDTRIALLRYTTEHVVEVDESDPSVWDSKDALLWIDISGLRDHDRISAICDRLGVHPLVIADLLDTDQRPKTEVSGKCLHIVLKMPVGGPPFEADQLTLILGDGFVISIREHQRDCFDPVRKRLNDGGTRIRGSSGQFGTKSLQFKRLDESRCRSLRHGVELG</sequence>
<evidence type="ECO:0008006" key="6">
    <source>
        <dbReference type="Google" id="ProtNLM"/>
    </source>
</evidence>
<evidence type="ECO:0000256" key="3">
    <source>
        <dbReference type="ARBA" id="ARBA00022475"/>
    </source>
</evidence>
<dbReference type="PANTHER" id="PTHR46494:SF1">
    <property type="entry name" value="CORA FAMILY METAL ION TRANSPORTER (EUROFUNG)"/>
    <property type="match status" value="1"/>
</dbReference>
<keyword evidence="3" id="KW-1003">Cell membrane</keyword>
<keyword evidence="2" id="KW-0813">Transport</keyword>
<evidence type="ECO:0000256" key="2">
    <source>
        <dbReference type="ARBA" id="ARBA00022448"/>
    </source>
</evidence>
<dbReference type="InterPro" id="IPR002523">
    <property type="entry name" value="MgTranspt_CorA/ZnTranspt_ZntB"/>
</dbReference>
<gene>
    <name evidence="4" type="ORF">GTW23_23095</name>
</gene>
<dbReference type="Pfam" id="PF01544">
    <property type="entry name" value="CorA"/>
    <property type="match status" value="1"/>
</dbReference>
<evidence type="ECO:0000313" key="5">
    <source>
        <dbReference type="Proteomes" id="UP001320715"/>
    </source>
</evidence>
<name>A0ABT1CZT5_9HYPH</name>
<dbReference type="RefSeq" id="WP_252917715.1">
    <property type="nucleotide sequence ID" value="NZ_JAAAML010000007.1"/>
</dbReference>
<dbReference type="InterPro" id="IPR045861">
    <property type="entry name" value="CorA_cytoplasmic_dom"/>
</dbReference>
<comment type="caution">
    <text evidence="4">The sequence shown here is derived from an EMBL/GenBank/DDBJ whole genome shotgun (WGS) entry which is preliminary data.</text>
</comment>
<accession>A0ABT1CZT5</accession>
<evidence type="ECO:0000256" key="1">
    <source>
        <dbReference type="ARBA" id="ARBA00004651"/>
    </source>
</evidence>
<dbReference type="PANTHER" id="PTHR46494">
    <property type="entry name" value="CORA FAMILY METAL ION TRANSPORTER (EUROFUNG)"/>
    <property type="match status" value="1"/>
</dbReference>
<organism evidence="4 5">
    <name type="scientific">Hoeflea alexandrii</name>
    <dbReference type="NCBI Taxonomy" id="288436"/>
    <lineage>
        <taxon>Bacteria</taxon>
        <taxon>Pseudomonadati</taxon>
        <taxon>Pseudomonadota</taxon>
        <taxon>Alphaproteobacteria</taxon>
        <taxon>Hyphomicrobiales</taxon>
        <taxon>Rhizobiaceae</taxon>
        <taxon>Hoeflea</taxon>
    </lineage>
</organism>
<protein>
    <recommendedName>
        <fullName evidence="6">Magnesium transporter CorA</fullName>
    </recommendedName>
</protein>
<proteinExistence type="predicted"/>
<evidence type="ECO:0000313" key="4">
    <source>
        <dbReference type="EMBL" id="MCO6411076.1"/>
    </source>
</evidence>
<dbReference type="SUPFAM" id="SSF143865">
    <property type="entry name" value="CorA soluble domain-like"/>
    <property type="match status" value="1"/>
</dbReference>
<dbReference type="Proteomes" id="UP001320715">
    <property type="component" value="Unassembled WGS sequence"/>
</dbReference>
<comment type="subcellular location">
    <subcellularLocation>
        <location evidence="1">Cell membrane</location>
        <topology evidence="1">Multi-pass membrane protein</topology>
    </subcellularLocation>
</comment>
<dbReference type="Gene3D" id="3.30.460.20">
    <property type="entry name" value="CorA soluble domain-like"/>
    <property type="match status" value="1"/>
</dbReference>
<keyword evidence="5" id="KW-1185">Reference proteome</keyword>
<dbReference type="EMBL" id="JAAAML010000007">
    <property type="protein sequence ID" value="MCO6411076.1"/>
    <property type="molecule type" value="Genomic_DNA"/>
</dbReference>